<keyword evidence="1" id="KW-0732">Signal</keyword>
<dbReference type="OrthoDB" id="4298354at2"/>
<protein>
    <submittedName>
        <fullName evidence="2">Uncharacterized protein</fullName>
    </submittedName>
</protein>
<dbReference type="STRING" id="553510.B1H19_22860"/>
<evidence type="ECO:0000313" key="2">
    <source>
        <dbReference type="EMBL" id="ARF56629.1"/>
    </source>
</evidence>
<dbReference type="KEGG" id="sgv:B1H19_22860"/>
<evidence type="ECO:0000256" key="1">
    <source>
        <dbReference type="SAM" id="SignalP"/>
    </source>
</evidence>
<dbReference type="AlphaFoldDB" id="A0A1V0TUK0"/>
<evidence type="ECO:0000313" key="3">
    <source>
        <dbReference type="Proteomes" id="UP000192726"/>
    </source>
</evidence>
<keyword evidence="3" id="KW-1185">Reference proteome</keyword>
<proteinExistence type="predicted"/>
<accession>A0A1V0TUK0</accession>
<gene>
    <name evidence="2" type="ORF">B1H19_22860</name>
</gene>
<dbReference type="PROSITE" id="PS51257">
    <property type="entry name" value="PROKAR_LIPOPROTEIN"/>
    <property type="match status" value="1"/>
</dbReference>
<sequence length="81" mass="8794">MRYRFAVPVLAVLLGLTACEPAPGPAGRVIGKETAYRPATKTRDWTLTVRTVDGRTVRFEVSPGAYDACPRGSAYPACTHR</sequence>
<name>A0A1V0TUK0_9ACTN</name>
<dbReference type="RefSeq" id="WP_083106660.1">
    <property type="nucleotide sequence ID" value="NZ_CP020569.1"/>
</dbReference>
<dbReference type="Proteomes" id="UP000192726">
    <property type="component" value="Chromosome"/>
</dbReference>
<reference evidence="2 3" key="1">
    <citation type="submission" date="2017-04" db="EMBL/GenBank/DDBJ databases">
        <title>Complete Genome Sequence of Streptomyces gilvosporeus F607, a Capable Producer of Natamycin.</title>
        <authorList>
            <person name="Zong G."/>
            <person name="Zhong C."/>
            <person name="Fu J."/>
            <person name="Qin R."/>
            <person name="Cao G."/>
        </authorList>
    </citation>
    <scope>NUCLEOTIDE SEQUENCE [LARGE SCALE GENOMIC DNA]</scope>
    <source>
        <strain evidence="2 3">F607</strain>
    </source>
</reference>
<dbReference type="EMBL" id="CP020569">
    <property type="protein sequence ID" value="ARF56629.1"/>
    <property type="molecule type" value="Genomic_DNA"/>
</dbReference>
<organism evidence="2 3">
    <name type="scientific">Streptomyces gilvosporeus</name>
    <dbReference type="NCBI Taxonomy" id="553510"/>
    <lineage>
        <taxon>Bacteria</taxon>
        <taxon>Bacillati</taxon>
        <taxon>Actinomycetota</taxon>
        <taxon>Actinomycetes</taxon>
        <taxon>Kitasatosporales</taxon>
        <taxon>Streptomycetaceae</taxon>
        <taxon>Streptomyces</taxon>
    </lineage>
</organism>
<feature type="chain" id="PRO_5038873491" evidence="1">
    <location>
        <begin position="19"/>
        <end position="81"/>
    </location>
</feature>
<feature type="signal peptide" evidence="1">
    <location>
        <begin position="1"/>
        <end position="18"/>
    </location>
</feature>